<feature type="domain" description="DNA2/NAM7 helicase helicase" evidence="10">
    <location>
        <begin position="364"/>
        <end position="435"/>
    </location>
</feature>
<evidence type="ECO:0000256" key="3">
    <source>
        <dbReference type="ARBA" id="ARBA00012552"/>
    </source>
</evidence>
<comment type="caution">
    <text evidence="13">The sequence shown here is derived from an EMBL/GenBank/DDBJ whole genome shotgun (WGS) entry which is preliminary data.</text>
</comment>
<comment type="catalytic activity">
    <reaction evidence="9">
        <text>ATP + H2O = ADP + phosphate + H(+)</text>
        <dbReference type="Rhea" id="RHEA:13065"/>
        <dbReference type="ChEBI" id="CHEBI:15377"/>
        <dbReference type="ChEBI" id="CHEBI:15378"/>
        <dbReference type="ChEBI" id="CHEBI:30616"/>
        <dbReference type="ChEBI" id="CHEBI:43474"/>
        <dbReference type="ChEBI" id="CHEBI:456216"/>
        <dbReference type="EC" id="3.6.4.13"/>
    </reaction>
</comment>
<proteinExistence type="inferred from homology"/>
<evidence type="ECO:0000313" key="13">
    <source>
        <dbReference type="EMBL" id="KAF7274560.1"/>
    </source>
</evidence>
<organism evidence="13 14">
    <name type="scientific">Rhynchophorus ferrugineus</name>
    <name type="common">Red palm weevil</name>
    <name type="synonym">Curculio ferrugineus</name>
    <dbReference type="NCBI Taxonomy" id="354439"/>
    <lineage>
        <taxon>Eukaryota</taxon>
        <taxon>Metazoa</taxon>
        <taxon>Ecdysozoa</taxon>
        <taxon>Arthropoda</taxon>
        <taxon>Hexapoda</taxon>
        <taxon>Insecta</taxon>
        <taxon>Pterygota</taxon>
        <taxon>Neoptera</taxon>
        <taxon>Endopterygota</taxon>
        <taxon>Coleoptera</taxon>
        <taxon>Polyphaga</taxon>
        <taxon>Cucujiformia</taxon>
        <taxon>Curculionidae</taxon>
        <taxon>Dryophthorinae</taxon>
        <taxon>Rhynchophorus</taxon>
    </lineage>
</organism>
<feature type="domain" description="DNA2/NAM7 helicase-like C-terminal" evidence="11">
    <location>
        <begin position="443"/>
        <end position="662"/>
    </location>
</feature>
<dbReference type="InterPro" id="IPR041677">
    <property type="entry name" value="DNA2/NAM7_AAA_11"/>
</dbReference>
<reference evidence="13" key="1">
    <citation type="submission" date="2020-08" db="EMBL/GenBank/DDBJ databases">
        <title>Genome sequencing and assembly of the red palm weevil Rhynchophorus ferrugineus.</title>
        <authorList>
            <person name="Dias G.B."/>
            <person name="Bergman C.M."/>
            <person name="Manee M."/>
        </authorList>
    </citation>
    <scope>NUCLEOTIDE SEQUENCE</scope>
    <source>
        <strain evidence="13">AA-2017</strain>
        <tissue evidence="13">Whole larva</tissue>
    </source>
</reference>
<keyword evidence="8" id="KW-0067">ATP-binding</keyword>
<sequence length="716" mass="81285">MSCGDQETRTITVGIHDRALNESNLRSSVKRSIWEKTKVIPSKFWYSTIEEFKIPPIYMSALFSGLNNEKINSTIKKLRKCLMPGHVTVHNYSEFLHILLWLEETTQIIGLSQYNLENVRLKYIEGNMLQLVVPGLAEKRPSIIRGDKVEVKVHGQRISYAGNVEKIDDQSILISYLNDAILDAIWNKPELDMDVRFHLGRVNLERMHLAVENVIYTGYVKNLFPDIRLSKVPVKKRYRIGEHDLFNRNIYNNPEQLNAVEDIVNNTSRGAPYLVYGPPGTGKTATIIEAILQIKELGHKKIMVCAPSNAACNMLTEKLASFCNTTELRRIISKNADLSSVNKKIQNHFNIYANGDDISVYPLQKAELNQCSIVVTTLFLSSRYTGIYHPDILFIDEAAQAQEAEACCAIGLLVPGKQLVLAGDPQQLGPVIHSETCKTYGFNISLFERLYNMPIYQHPHFMTMLKLNFRSNEEVIDIPNKLFYNSQLRPVSQEAAADPICDVFVYSVIVNDNVGTKHKSPIEFCAVNGNEERQGGSPSYYNAQEILMVGKYVEKLTTYKFDNPNFNVKPHDIGVVTPYIRQVYKIRENLTSLKAEWREIEVGTTEAFQGREKRVIIISTVRAQEDLLVYDQKFKLGFVGEAKRFNVAVTRAKSKLIVIGNPKVLQTDSKFKALMEKAKGLNTLCGDPFTLRTEEVCEDVLKRLSKIDIKDTEAKE</sequence>
<dbReference type="GO" id="GO:0003724">
    <property type="term" value="F:RNA helicase activity"/>
    <property type="evidence" value="ECO:0007669"/>
    <property type="project" value="UniProtKB-EC"/>
</dbReference>
<protein>
    <recommendedName>
        <fullName evidence="3">RNA helicase</fullName>
        <ecNumber evidence="3">3.6.4.13</ecNumber>
    </recommendedName>
</protein>
<dbReference type="Gene3D" id="3.40.50.300">
    <property type="entry name" value="P-loop containing nucleotide triphosphate hydrolases"/>
    <property type="match status" value="2"/>
</dbReference>
<dbReference type="InterPro" id="IPR027417">
    <property type="entry name" value="P-loop_NTPase"/>
</dbReference>
<comment type="subcellular location">
    <subcellularLocation>
        <location evidence="1">Cytoplasm</location>
    </subcellularLocation>
</comment>
<dbReference type="Proteomes" id="UP000625711">
    <property type="component" value="Unassembled WGS sequence"/>
</dbReference>
<dbReference type="SUPFAM" id="SSF52540">
    <property type="entry name" value="P-loop containing nucleoside triphosphate hydrolases"/>
    <property type="match status" value="1"/>
</dbReference>
<evidence type="ECO:0000256" key="8">
    <source>
        <dbReference type="ARBA" id="ARBA00022840"/>
    </source>
</evidence>
<dbReference type="EMBL" id="JAACXV010012597">
    <property type="protein sequence ID" value="KAF7274560.1"/>
    <property type="molecule type" value="Genomic_DNA"/>
</dbReference>
<evidence type="ECO:0000259" key="10">
    <source>
        <dbReference type="Pfam" id="PF13086"/>
    </source>
</evidence>
<evidence type="ECO:0000259" key="12">
    <source>
        <dbReference type="Pfam" id="PF21634"/>
    </source>
</evidence>
<dbReference type="Pfam" id="PF21634">
    <property type="entry name" value="MOV-10_beta-barrel"/>
    <property type="match status" value="1"/>
</dbReference>
<evidence type="ECO:0000256" key="6">
    <source>
        <dbReference type="ARBA" id="ARBA00022801"/>
    </source>
</evidence>
<dbReference type="InterPro" id="IPR049080">
    <property type="entry name" value="MOV-10-like_beta-barrel"/>
</dbReference>
<feature type="domain" description="Helicase MOV-10-like beta-barrel" evidence="12">
    <location>
        <begin position="114"/>
        <end position="179"/>
    </location>
</feature>
<evidence type="ECO:0000256" key="1">
    <source>
        <dbReference type="ARBA" id="ARBA00004496"/>
    </source>
</evidence>
<gene>
    <name evidence="13" type="ORF">GWI33_012794</name>
</gene>
<keyword evidence="5" id="KW-0547">Nucleotide-binding</keyword>
<feature type="domain" description="DNA2/NAM7 helicase helicase" evidence="10">
    <location>
        <begin position="253"/>
        <end position="335"/>
    </location>
</feature>
<dbReference type="AlphaFoldDB" id="A0A834MC62"/>
<name>A0A834MC62_RHYFE</name>
<evidence type="ECO:0000259" key="11">
    <source>
        <dbReference type="Pfam" id="PF13087"/>
    </source>
</evidence>
<dbReference type="EC" id="3.6.4.13" evidence="3"/>
<comment type="similarity">
    <text evidence="2">Belongs to the DNA2/NAM7 helicase family. SDE3 subfamily.</text>
</comment>
<evidence type="ECO:0000256" key="7">
    <source>
        <dbReference type="ARBA" id="ARBA00022806"/>
    </source>
</evidence>
<dbReference type="GO" id="GO:0016787">
    <property type="term" value="F:hydrolase activity"/>
    <property type="evidence" value="ECO:0007669"/>
    <property type="project" value="UniProtKB-KW"/>
</dbReference>
<dbReference type="InterPro" id="IPR047187">
    <property type="entry name" value="SF1_C_Upf1"/>
</dbReference>
<evidence type="ECO:0000256" key="9">
    <source>
        <dbReference type="ARBA" id="ARBA00047984"/>
    </source>
</evidence>
<keyword evidence="6" id="KW-0378">Hydrolase</keyword>
<keyword evidence="14" id="KW-1185">Reference proteome</keyword>
<accession>A0A834MC62</accession>
<keyword evidence="7" id="KW-0347">Helicase</keyword>
<evidence type="ECO:0000313" key="14">
    <source>
        <dbReference type="Proteomes" id="UP000625711"/>
    </source>
</evidence>
<dbReference type="PANTHER" id="PTHR45418:SF1">
    <property type="entry name" value="CANCER_TESTIS ANTIGEN 55"/>
    <property type="match status" value="1"/>
</dbReference>
<dbReference type="GO" id="GO:0005524">
    <property type="term" value="F:ATP binding"/>
    <property type="evidence" value="ECO:0007669"/>
    <property type="project" value="UniProtKB-KW"/>
</dbReference>
<dbReference type="PANTHER" id="PTHR45418">
    <property type="entry name" value="CANCER/TESTIS ANTIGEN 55"/>
    <property type="match status" value="1"/>
</dbReference>
<evidence type="ECO:0000256" key="4">
    <source>
        <dbReference type="ARBA" id="ARBA00022490"/>
    </source>
</evidence>
<dbReference type="OrthoDB" id="6513042at2759"/>
<dbReference type="Pfam" id="PF13086">
    <property type="entry name" value="AAA_11"/>
    <property type="match status" value="2"/>
</dbReference>
<keyword evidence="4" id="KW-0963">Cytoplasm</keyword>
<dbReference type="Pfam" id="PF13087">
    <property type="entry name" value="AAA_12"/>
    <property type="match status" value="1"/>
</dbReference>
<dbReference type="CDD" id="cd18808">
    <property type="entry name" value="SF1_C_Upf1"/>
    <property type="match status" value="1"/>
</dbReference>
<dbReference type="GO" id="GO:0005737">
    <property type="term" value="C:cytoplasm"/>
    <property type="evidence" value="ECO:0007669"/>
    <property type="project" value="UniProtKB-SubCell"/>
</dbReference>
<dbReference type="InterPro" id="IPR041679">
    <property type="entry name" value="DNA2/NAM7-like_C"/>
</dbReference>
<evidence type="ECO:0000256" key="5">
    <source>
        <dbReference type="ARBA" id="ARBA00022741"/>
    </source>
</evidence>
<evidence type="ECO:0000256" key="2">
    <source>
        <dbReference type="ARBA" id="ARBA00005601"/>
    </source>
</evidence>